<organism evidence="2 3">
    <name type="scientific">Stylosanthes scabra</name>
    <dbReference type="NCBI Taxonomy" id="79078"/>
    <lineage>
        <taxon>Eukaryota</taxon>
        <taxon>Viridiplantae</taxon>
        <taxon>Streptophyta</taxon>
        <taxon>Embryophyta</taxon>
        <taxon>Tracheophyta</taxon>
        <taxon>Spermatophyta</taxon>
        <taxon>Magnoliopsida</taxon>
        <taxon>eudicotyledons</taxon>
        <taxon>Gunneridae</taxon>
        <taxon>Pentapetalae</taxon>
        <taxon>rosids</taxon>
        <taxon>fabids</taxon>
        <taxon>Fabales</taxon>
        <taxon>Fabaceae</taxon>
        <taxon>Papilionoideae</taxon>
        <taxon>50 kb inversion clade</taxon>
        <taxon>dalbergioids sensu lato</taxon>
        <taxon>Dalbergieae</taxon>
        <taxon>Pterocarpus clade</taxon>
        <taxon>Stylosanthes</taxon>
    </lineage>
</organism>
<dbReference type="PANTHER" id="PTHR31374:SF7">
    <property type="entry name" value="SAUR-LIKE AUXIN-RESPONSIVE PROTEIN FAMILY"/>
    <property type="match status" value="1"/>
</dbReference>
<dbReference type="InterPro" id="IPR003676">
    <property type="entry name" value="SAUR_fam"/>
</dbReference>
<dbReference type="PANTHER" id="PTHR31374">
    <property type="entry name" value="AUXIN-INDUCED PROTEIN-LIKE-RELATED"/>
    <property type="match status" value="1"/>
</dbReference>
<reference evidence="2 3" key="1">
    <citation type="journal article" date="2023" name="Plants (Basel)">
        <title>Bridging the Gap: Combining Genomics and Transcriptomics Approaches to Understand Stylosanthes scabra, an Orphan Legume from the Brazilian Caatinga.</title>
        <authorList>
            <person name="Ferreira-Neto J.R.C."/>
            <person name="da Silva M.D."/>
            <person name="Binneck E."/>
            <person name="de Melo N.F."/>
            <person name="da Silva R.H."/>
            <person name="de Melo A.L.T.M."/>
            <person name="Pandolfi V."/>
            <person name="Bustamante F.O."/>
            <person name="Brasileiro-Vidal A.C."/>
            <person name="Benko-Iseppon A.M."/>
        </authorList>
    </citation>
    <scope>NUCLEOTIDE SEQUENCE [LARGE SCALE GENOMIC DNA]</scope>
    <source>
        <tissue evidence="2">Leaves</tissue>
    </source>
</reference>
<comment type="caution">
    <text evidence="2">The sequence shown here is derived from an EMBL/GenBank/DDBJ whole genome shotgun (WGS) entry which is preliminary data.</text>
</comment>
<gene>
    <name evidence="2" type="ORF">PIB30_012671</name>
</gene>
<proteinExistence type="inferred from homology"/>
<dbReference type="Proteomes" id="UP001341840">
    <property type="component" value="Unassembled WGS sequence"/>
</dbReference>
<evidence type="ECO:0000256" key="1">
    <source>
        <dbReference type="ARBA" id="ARBA00006974"/>
    </source>
</evidence>
<dbReference type="EMBL" id="JASCZI010000032">
    <property type="protein sequence ID" value="MED6107273.1"/>
    <property type="molecule type" value="Genomic_DNA"/>
</dbReference>
<name>A0ABU6Q662_9FABA</name>
<evidence type="ECO:0000313" key="3">
    <source>
        <dbReference type="Proteomes" id="UP001341840"/>
    </source>
</evidence>
<evidence type="ECO:0000313" key="2">
    <source>
        <dbReference type="EMBL" id="MED6107273.1"/>
    </source>
</evidence>
<comment type="similarity">
    <text evidence="1">Belongs to the ARG7 family.</text>
</comment>
<dbReference type="Pfam" id="PF02519">
    <property type="entry name" value="Auxin_inducible"/>
    <property type="match status" value="1"/>
</dbReference>
<sequence length="197" mass="21865">MTDSKKSSNKIRDIVRLQQILKKWKNKAANHNHNHNNNTCGDTSGSGFGSSKGIKFLKRTLSLSDLSSSSSSSSSSCSGEMAVPKGCLAVSVGVGSEVKRFVIPTEYLRHEAFDMLLRQAEEEFGFQQEGVLRIPCQLSLFHSILNLLQCNNNDKQLYSNLQQQQEEAKQVIIAPYASSDCQVTNTTSTHTDHMYCQ</sequence>
<protein>
    <submittedName>
        <fullName evidence="2">Uncharacterized protein</fullName>
    </submittedName>
</protein>
<keyword evidence="3" id="KW-1185">Reference proteome</keyword>
<accession>A0ABU6Q662</accession>